<dbReference type="Gene3D" id="3.40.630.30">
    <property type="match status" value="1"/>
</dbReference>
<dbReference type="Proteomes" id="UP000295302">
    <property type="component" value="Unassembled WGS sequence"/>
</dbReference>
<dbReference type="PANTHER" id="PTHR43441">
    <property type="entry name" value="RIBOSOMAL-PROTEIN-SERINE ACETYLTRANSFERASE"/>
    <property type="match status" value="1"/>
</dbReference>
<feature type="domain" description="N-acetyltransferase" evidence="1">
    <location>
        <begin position="4"/>
        <end position="157"/>
    </location>
</feature>
<sequence>MVHIGLREWREDDAPAVLRAFQSPDLRDQAPWPVVTPQDAVGWIASWHGAGHAFAVTADDQVVGNVAVTKIDGHGTGWVSYWVVPEARGRGIAVAATRRLARWAFDERGLFRLELAHRTNNPASCRVATLAGFRSEGIERGKLCYGGVRYDVERHARLATD</sequence>
<dbReference type="PANTHER" id="PTHR43441:SF10">
    <property type="entry name" value="ACETYLTRANSFERASE"/>
    <property type="match status" value="1"/>
</dbReference>
<accession>A0A4R4ZBY5</accession>
<gene>
    <name evidence="2" type="ORF">E1286_03645</name>
</gene>
<dbReference type="GO" id="GO:0005737">
    <property type="term" value="C:cytoplasm"/>
    <property type="evidence" value="ECO:0007669"/>
    <property type="project" value="TreeGrafter"/>
</dbReference>
<dbReference type="AlphaFoldDB" id="A0A4R4ZBY5"/>
<dbReference type="GO" id="GO:0008999">
    <property type="term" value="F:protein-N-terminal-alanine acetyltransferase activity"/>
    <property type="evidence" value="ECO:0007669"/>
    <property type="project" value="TreeGrafter"/>
</dbReference>
<keyword evidence="2" id="KW-0808">Transferase</keyword>
<name>A0A4R4ZBY5_9ACTN</name>
<reference evidence="2 3" key="1">
    <citation type="submission" date="2019-03" db="EMBL/GenBank/DDBJ databases">
        <title>Draft genome sequences of novel Actinobacteria.</title>
        <authorList>
            <person name="Sahin N."/>
            <person name="Ay H."/>
            <person name="Saygin H."/>
        </authorList>
    </citation>
    <scope>NUCLEOTIDE SEQUENCE [LARGE SCALE GENOMIC DNA]</scope>
    <source>
        <strain evidence="2 3">CH32</strain>
    </source>
</reference>
<dbReference type="GO" id="GO:1990189">
    <property type="term" value="F:protein N-terminal-serine acetyltransferase activity"/>
    <property type="evidence" value="ECO:0007669"/>
    <property type="project" value="TreeGrafter"/>
</dbReference>
<dbReference type="CDD" id="cd04301">
    <property type="entry name" value="NAT_SF"/>
    <property type="match status" value="1"/>
</dbReference>
<comment type="caution">
    <text evidence="2">The sequence shown here is derived from an EMBL/GenBank/DDBJ whole genome shotgun (WGS) entry which is preliminary data.</text>
</comment>
<evidence type="ECO:0000313" key="2">
    <source>
        <dbReference type="EMBL" id="TDD55873.1"/>
    </source>
</evidence>
<organism evidence="2 3">
    <name type="scientific">Nonomuraea terrae</name>
    <dbReference type="NCBI Taxonomy" id="2530383"/>
    <lineage>
        <taxon>Bacteria</taxon>
        <taxon>Bacillati</taxon>
        <taxon>Actinomycetota</taxon>
        <taxon>Actinomycetes</taxon>
        <taxon>Streptosporangiales</taxon>
        <taxon>Streptosporangiaceae</taxon>
        <taxon>Nonomuraea</taxon>
    </lineage>
</organism>
<dbReference type="OrthoDB" id="2061990at2"/>
<keyword evidence="3" id="KW-1185">Reference proteome</keyword>
<dbReference type="SUPFAM" id="SSF55729">
    <property type="entry name" value="Acyl-CoA N-acyltransferases (Nat)"/>
    <property type="match status" value="1"/>
</dbReference>
<dbReference type="InterPro" id="IPR016181">
    <property type="entry name" value="Acyl_CoA_acyltransferase"/>
</dbReference>
<dbReference type="InterPro" id="IPR051908">
    <property type="entry name" value="Ribosomal_N-acetyltransferase"/>
</dbReference>
<dbReference type="Pfam" id="PF13302">
    <property type="entry name" value="Acetyltransf_3"/>
    <property type="match status" value="1"/>
</dbReference>
<dbReference type="InterPro" id="IPR000182">
    <property type="entry name" value="GNAT_dom"/>
</dbReference>
<proteinExistence type="predicted"/>
<evidence type="ECO:0000313" key="3">
    <source>
        <dbReference type="Proteomes" id="UP000295302"/>
    </source>
</evidence>
<protein>
    <submittedName>
        <fullName evidence="2">N-acetyltransferase</fullName>
    </submittedName>
</protein>
<dbReference type="PROSITE" id="PS51186">
    <property type="entry name" value="GNAT"/>
    <property type="match status" value="1"/>
</dbReference>
<dbReference type="EMBL" id="SMKQ01000005">
    <property type="protein sequence ID" value="TDD55873.1"/>
    <property type="molecule type" value="Genomic_DNA"/>
</dbReference>
<evidence type="ECO:0000259" key="1">
    <source>
        <dbReference type="PROSITE" id="PS51186"/>
    </source>
</evidence>